<accession>A0A8D6ZJB2</accession>
<feature type="compositionally biased region" description="Basic and acidic residues" evidence="1">
    <location>
        <begin position="75"/>
        <end position="95"/>
    </location>
</feature>
<feature type="domain" description="SAC3/GANP/THP3 conserved" evidence="2">
    <location>
        <begin position="116"/>
        <end position="408"/>
    </location>
</feature>
<feature type="region of interest" description="Disordered" evidence="1">
    <location>
        <begin position="37"/>
        <end position="103"/>
    </location>
</feature>
<feature type="non-terminal residue" evidence="3">
    <location>
        <position position="445"/>
    </location>
</feature>
<dbReference type="Gene3D" id="1.25.40.990">
    <property type="match status" value="1"/>
</dbReference>
<dbReference type="EMBL" id="HG996472">
    <property type="protein sequence ID" value="CAG1831071.1"/>
    <property type="molecule type" value="Genomic_DNA"/>
</dbReference>
<dbReference type="Pfam" id="PF03399">
    <property type="entry name" value="SAC3_GANP"/>
    <property type="match status" value="1"/>
</dbReference>
<feature type="compositionally biased region" description="Basic and acidic residues" evidence="1">
    <location>
        <begin position="37"/>
        <end position="47"/>
    </location>
</feature>
<evidence type="ECO:0000313" key="3">
    <source>
        <dbReference type="EMBL" id="CAG1831071.1"/>
    </source>
</evidence>
<dbReference type="InterPro" id="IPR005062">
    <property type="entry name" value="SAC3/GANP/THP3_conserved"/>
</dbReference>
<evidence type="ECO:0000256" key="1">
    <source>
        <dbReference type="SAM" id="MobiDB-lite"/>
    </source>
</evidence>
<dbReference type="AlphaFoldDB" id="A0A8D6ZJB2"/>
<evidence type="ECO:0000259" key="2">
    <source>
        <dbReference type="Pfam" id="PF03399"/>
    </source>
</evidence>
<sequence length="445" mass="50956">DKSTEIKSATCNLLIGKTFPPYICDALIGFRNRRGEKDGEAMEERTGRGRGLGLRPARKALDPSSSIWKPMRSCPARDPKETSAEAFRERSNPHLDDDDNLRSPNSPYLVGTCPDMCPAKERAQRESLRDLSVFERLNGNPARTSPHLAVKKFCRTISTVDIQESDIRSPPVLQRTLKHLINLVNSEEHPFEVVHDFVFDRTRSIRQDLSMQNIIDDQAISMYEEMVKFHIVSHNRLAMHWGKSDLSSLCHLNIEQLMKCLLTLFKLYDLNRLSRSLHTNEAEFYSFFVLLHLGGKIPKMGDSLSLWYRQLSLPILQSKKMHFARALMRYSQMGNYKRFFCSLEAEASDLQLCLVEPFLDEVIRAQAISHVNYSGYKLHPYPLMHLSKILMIKESELEDLCHVCGLETSIDEAGMKALPVKQTKFSLPKSGFRSYCLSAIDDVKR</sequence>
<protein>
    <submittedName>
        <fullName evidence="3">(wild Malaysian banana) hypothetical protein</fullName>
    </submittedName>
</protein>
<organism evidence="3">
    <name type="scientific">Musa acuminata subsp. malaccensis</name>
    <name type="common">Wild banana</name>
    <name type="synonym">Musa malaccensis</name>
    <dbReference type="NCBI Taxonomy" id="214687"/>
    <lineage>
        <taxon>Eukaryota</taxon>
        <taxon>Viridiplantae</taxon>
        <taxon>Streptophyta</taxon>
        <taxon>Embryophyta</taxon>
        <taxon>Tracheophyta</taxon>
        <taxon>Spermatophyta</taxon>
        <taxon>Magnoliopsida</taxon>
        <taxon>Liliopsida</taxon>
        <taxon>Zingiberales</taxon>
        <taxon>Musaceae</taxon>
        <taxon>Musa</taxon>
    </lineage>
</organism>
<dbReference type="PANTHER" id="PTHR12436">
    <property type="entry name" value="80 KDA MCM3-ASSOCIATED PROTEIN"/>
    <property type="match status" value="1"/>
</dbReference>
<dbReference type="PANTHER" id="PTHR12436:SF3">
    <property type="entry name" value="GERMINAL-CENTER ASSOCIATED NUCLEAR PROTEIN"/>
    <property type="match status" value="1"/>
</dbReference>
<name>A0A8D6ZJB2_MUSAM</name>
<feature type="non-terminal residue" evidence="3">
    <location>
        <position position="1"/>
    </location>
</feature>
<reference evidence="3" key="1">
    <citation type="submission" date="2021-03" db="EMBL/GenBank/DDBJ databases">
        <authorList>
            <consortium name="Genoscope - CEA"/>
            <person name="William W."/>
        </authorList>
    </citation>
    <scope>NUCLEOTIDE SEQUENCE</scope>
    <source>
        <strain evidence="3">Doubled-haploid Pahang</strain>
    </source>
</reference>
<dbReference type="InterPro" id="IPR045107">
    <property type="entry name" value="SAC3/GANP/THP3"/>
</dbReference>
<gene>
    <name evidence="3" type="ORF">GSMUA_343250.1</name>
</gene>
<proteinExistence type="predicted"/>